<gene>
    <name evidence="2" type="ORF">BN4615_P7198</name>
</gene>
<dbReference type="RefSeq" id="WP_225266431.1">
    <property type="nucleotide sequence ID" value="NZ_CP084058.1"/>
</dbReference>
<proteinExistence type="predicted"/>
<reference evidence="2" key="1">
    <citation type="submission" date="2016-04" db="EMBL/GenBank/DDBJ databases">
        <authorList>
            <person name="Evans L.H."/>
            <person name="Alamgir A."/>
            <person name="Owens N."/>
            <person name="Weber N.D."/>
            <person name="Virtaneva K."/>
            <person name="Barbian K."/>
            <person name="Babar A."/>
            <person name="Rosenke K."/>
        </authorList>
    </citation>
    <scope>NUCLEOTIDE SEQUENCE</scope>
    <source>
        <strain evidence="2">Nono1</strain>
    </source>
</reference>
<name>A0A1M4EFV8_9ACTN</name>
<organism evidence="2">
    <name type="scientific">Nonomuraea gerenzanensis</name>
    <dbReference type="NCBI Taxonomy" id="93944"/>
    <lineage>
        <taxon>Bacteria</taxon>
        <taxon>Bacillati</taxon>
        <taxon>Actinomycetota</taxon>
        <taxon>Actinomycetes</taxon>
        <taxon>Streptosporangiales</taxon>
        <taxon>Streptosporangiaceae</taxon>
        <taxon>Nonomuraea</taxon>
    </lineage>
</organism>
<feature type="region of interest" description="Disordered" evidence="1">
    <location>
        <begin position="1"/>
        <end position="64"/>
    </location>
</feature>
<evidence type="ECO:0000313" key="2">
    <source>
        <dbReference type="EMBL" id="SBO97682.1"/>
    </source>
</evidence>
<dbReference type="EMBL" id="LT559118">
    <property type="protein sequence ID" value="SBO97682.1"/>
    <property type="molecule type" value="Genomic_DNA"/>
</dbReference>
<evidence type="ECO:0000256" key="1">
    <source>
        <dbReference type="SAM" id="MobiDB-lite"/>
    </source>
</evidence>
<dbReference type="AlphaFoldDB" id="A0A1M4EFV8"/>
<protein>
    <submittedName>
        <fullName evidence="2">Uncharacterized protein</fullName>
    </submittedName>
</protein>
<sequence length="64" mass="7035">MPAQHAVDPTDRYAVQPDDRLCRRSSPSLASDDRLCWRSSPHLAPGDAASGERSALDRFAQLGR</sequence>
<accession>A0A1M4EFV8</accession>